<name>A0A0E9W4U8_ANGAN</name>
<protein>
    <submittedName>
        <fullName evidence="1">Uncharacterized protein</fullName>
    </submittedName>
</protein>
<sequence length="69" mass="7590">MQPKDLKGCYNTTEMTGLQLSCEINNAAIPCKCRCKIFHMLGLCLGGGWHRFSPSRCAVCGRVGQTPRT</sequence>
<accession>A0A0E9W4U8</accession>
<proteinExistence type="predicted"/>
<dbReference type="AlphaFoldDB" id="A0A0E9W4U8"/>
<reference evidence="1" key="2">
    <citation type="journal article" date="2015" name="Fish Shellfish Immunol.">
        <title>Early steps in the European eel (Anguilla anguilla)-Vibrio vulnificus interaction in the gills: Role of the RtxA13 toxin.</title>
        <authorList>
            <person name="Callol A."/>
            <person name="Pajuelo D."/>
            <person name="Ebbesson L."/>
            <person name="Teles M."/>
            <person name="MacKenzie S."/>
            <person name="Amaro C."/>
        </authorList>
    </citation>
    <scope>NUCLEOTIDE SEQUENCE</scope>
</reference>
<evidence type="ECO:0000313" key="1">
    <source>
        <dbReference type="EMBL" id="JAH84513.1"/>
    </source>
</evidence>
<organism evidence="1">
    <name type="scientific">Anguilla anguilla</name>
    <name type="common">European freshwater eel</name>
    <name type="synonym">Muraena anguilla</name>
    <dbReference type="NCBI Taxonomy" id="7936"/>
    <lineage>
        <taxon>Eukaryota</taxon>
        <taxon>Metazoa</taxon>
        <taxon>Chordata</taxon>
        <taxon>Craniata</taxon>
        <taxon>Vertebrata</taxon>
        <taxon>Euteleostomi</taxon>
        <taxon>Actinopterygii</taxon>
        <taxon>Neopterygii</taxon>
        <taxon>Teleostei</taxon>
        <taxon>Anguilliformes</taxon>
        <taxon>Anguillidae</taxon>
        <taxon>Anguilla</taxon>
    </lineage>
</organism>
<reference evidence="1" key="1">
    <citation type="submission" date="2014-11" db="EMBL/GenBank/DDBJ databases">
        <authorList>
            <person name="Amaro Gonzalez C."/>
        </authorList>
    </citation>
    <scope>NUCLEOTIDE SEQUENCE</scope>
</reference>
<dbReference type="EMBL" id="GBXM01024064">
    <property type="protein sequence ID" value="JAH84513.1"/>
    <property type="molecule type" value="Transcribed_RNA"/>
</dbReference>